<evidence type="ECO:0000313" key="1">
    <source>
        <dbReference type="EMBL" id="GET22363.1"/>
    </source>
</evidence>
<sequence>MEGGITDMMKYVVFILLFVSVFTSCRTEVNKKNETKNQWKEPSIANTKWECKIAEGCVDFYDFKIDSTYLFYSCEMEDSLIGTYHFKNDTLILNEKGSIYDNNYPEGSIHRSGKKVYWLSVSGNEMIHIKMSEWINGHWEKSNFKFDKSFIYHKVE</sequence>
<evidence type="ECO:0000313" key="3">
    <source>
        <dbReference type="Proteomes" id="UP000240621"/>
    </source>
</evidence>
<organism evidence="2 3">
    <name type="scientific">Prolixibacter denitrificans</name>
    <dbReference type="NCBI Taxonomy" id="1541063"/>
    <lineage>
        <taxon>Bacteria</taxon>
        <taxon>Pseudomonadati</taxon>
        <taxon>Bacteroidota</taxon>
        <taxon>Bacteroidia</taxon>
        <taxon>Marinilabiliales</taxon>
        <taxon>Prolixibacteraceae</taxon>
        <taxon>Prolixibacter</taxon>
    </lineage>
</organism>
<dbReference type="Proteomes" id="UP000240621">
    <property type="component" value="Unassembled WGS sequence"/>
</dbReference>
<reference evidence="1 4" key="2">
    <citation type="submission" date="2019-10" db="EMBL/GenBank/DDBJ databases">
        <title>Prolixibacter strains distinguished by the presence of nitrate reductase genes were adept at nitrate-dependent anaerobic corrosion of metallic iron and carbon steel.</title>
        <authorList>
            <person name="Iino T."/>
            <person name="Shono N."/>
            <person name="Ito K."/>
            <person name="Nakamura R."/>
            <person name="Sueoka K."/>
            <person name="Harayama S."/>
            <person name="Ohkuma M."/>
        </authorList>
    </citation>
    <scope>NUCLEOTIDE SEQUENCE [LARGE SCALE GENOMIC DNA]</scope>
    <source>
        <strain evidence="1 4">MIC1-1</strain>
    </source>
</reference>
<gene>
    <name evidence="2" type="ORF">CLV93_11298</name>
    <name evidence="1" type="ORF">JCM18694_26090</name>
</gene>
<dbReference type="Proteomes" id="UP000396862">
    <property type="component" value="Unassembled WGS sequence"/>
</dbReference>
<name>A0A2P8C7K9_9BACT</name>
<evidence type="ECO:0000313" key="4">
    <source>
        <dbReference type="Proteomes" id="UP000396862"/>
    </source>
</evidence>
<evidence type="ECO:0000313" key="2">
    <source>
        <dbReference type="EMBL" id="PSK80963.1"/>
    </source>
</evidence>
<dbReference type="RefSeq" id="WP_106543557.1">
    <property type="nucleotide sequence ID" value="NZ_BLAU01000001.1"/>
</dbReference>
<dbReference type="EMBL" id="PYGC01000012">
    <property type="protein sequence ID" value="PSK80963.1"/>
    <property type="molecule type" value="Genomic_DNA"/>
</dbReference>
<accession>A0A2P8C7K9</accession>
<protein>
    <recommendedName>
        <fullName evidence="5">Lipocalin-like protein</fullName>
    </recommendedName>
</protein>
<comment type="caution">
    <text evidence="2">The sequence shown here is derived from an EMBL/GenBank/DDBJ whole genome shotgun (WGS) entry which is preliminary data.</text>
</comment>
<keyword evidence="4" id="KW-1185">Reference proteome</keyword>
<evidence type="ECO:0008006" key="5">
    <source>
        <dbReference type="Google" id="ProtNLM"/>
    </source>
</evidence>
<reference evidence="2 3" key="1">
    <citation type="submission" date="2018-03" db="EMBL/GenBank/DDBJ databases">
        <title>Genomic Encyclopedia of Archaeal and Bacterial Type Strains, Phase II (KMG-II): from individual species to whole genera.</title>
        <authorList>
            <person name="Goeker M."/>
        </authorList>
    </citation>
    <scope>NUCLEOTIDE SEQUENCE [LARGE SCALE GENOMIC DNA]</scope>
    <source>
        <strain evidence="2 3">DSM 27267</strain>
    </source>
</reference>
<dbReference type="EMBL" id="BLAU01000001">
    <property type="protein sequence ID" value="GET22363.1"/>
    <property type="molecule type" value="Genomic_DNA"/>
</dbReference>
<proteinExistence type="predicted"/>
<dbReference type="OrthoDB" id="1186646at2"/>
<dbReference type="AlphaFoldDB" id="A0A2P8C7K9"/>